<feature type="non-terminal residue" evidence="1">
    <location>
        <position position="103"/>
    </location>
</feature>
<evidence type="ECO:0000313" key="2">
    <source>
        <dbReference type="Proteomes" id="UP001187471"/>
    </source>
</evidence>
<name>A0AA88RSS2_9ASTE</name>
<protein>
    <submittedName>
        <fullName evidence="1">Uncharacterized protein</fullName>
    </submittedName>
</protein>
<accession>A0AA88RSS2</accession>
<keyword evidence="2" id="KW-1185">Reference proteome</keyword>
<dbReference type="Proteomes" id="UP001187471">
    <property type="component" value="Unassembled WGS sequence"/>
</dbReference>
<organism evidence="1 2">
    <name type="scientific">Escallonia rubra</name>
    <dbReference type="NCBI Taxonomy" id="112253"/>
    <lineage>
        <taxon>Eukaryota</taxon>
        <taxon>Viridiplantae</taxon>
        <taxon>Streptophyta</taxon>
        <taxon>Embryophyta</taxon>
        <taxon>Tracheophyta</taxon>
        <taxon>Spermatophyta</taxon>
        <taxon>Magnoliopsida</taxon>
        <taxon>eudicotyledons</taxon>
        <taxon>Gunneridae</taxon>
        <taxon>Pentapetalae</taxon>
        <taxon>asterids</taxon>
        <taxon>campanulids</taxon>
        <taxon>Escalloniales</taxon>
        <taxon>Escalloniaceae</taxon>
        <taxon>Escallonia</taxon>
    </lineage>
</organism>
<reference evidence="1" key="1">
    <citation type="submission" date="2022-12" db="EMBL/GenBank/DDBJ databases">
        <title>Draft genome assemblies for two species of Escallonia (Escalloniales).</title>
        <authorList>
            <person name="Chanderbali A."/>
            <person name="Dervinis C."/>
            <person name="Anghel I."/>
            <person name="Soltis D."/>
            <person name="Soltis P."/>
            <person name="Zapata F."/>
        </authorList>
    </citation>
    <scope>NUCLEOTIDE SEQUENCE</scope>
    <source>
        <strain evidence="1">UCBG92.1500</strain>
        <tissue evidence="1">Leaf</tissue>
    </source>
</reference>
<dbReference type="AlphaFoldDB" id="A0AA88RSS2"/>
<dbReference type="EMBL" id="JAVXUO010000105">
    <property type="protein sequence ID" value="KAK2995418.1"/>
    <property type="molecule type" value="Genomic_DNA"/>
</dbReference>
<proteinExistence type="predicted"/>
<evidence type="ECO:0000313" key="1">
    <source>
        <dbReference type="EMBL" id="KAK2995418.1"/>
    </source>
</evidence>
<gene>
    <name evidence="1" type="ORF">RJ640_029050</name>
</gene>
<sequence length="103" mass="12251">RCSRNVCDRVNSSTNEWIGSTWKMERFVQVIRFVTTLWKIVSRFLGSIMIIQVSIFSNERFEDLLILTTDCRVDHSDLSIHRCRSRTYEWGYSPNSQRKKEVS</sequence>
<comment type="caution">
    <text evidence="1">The sequence shown here is derived from an EMBL/GenBank/DDBJ whole genome shotgun (WGS) entry which is preliminary data.</text>
</comment>